<evidence type="ECO:0000256" key="1">
    <source>
        <dbReference type="ARBA" id="ARBA00009387"/>
    </source>
</evidence>
<feature type="signal peptide" evidence="3">
    <location>
        <begin position="1"/>
        <end position="33"/>
    </location>
</feature>
<dbReference type="EMBL" id="CP042906">
    <property type="protein sequence ID" value="QEX18932.1"/>
    <property type="molecule type" value="Genomic_DNA"/>
</dbReference>
<dbReference type="SUPFAM" id="SSF53955">
    <property type="entry name" value="Lysozyme-like"/>
    <property type="match status" value="1"/>
</dbReference>
<gene>
    <name evidence="5" type="ORF">FRZ44_42430</name>
</gene>
<feature type="region of interest" description="Disordered" evidence="2">
    <location>
        <begin position="36"/>
        <end position="59"/>
    </location>
</feature>
<dbReference type="CDD" id="cd13400">
    <property type="entry name" value="LT_IagB-like"/>
    <property type="match status" value="1"/>
</dbReference>
<dbReference type="Proteomes" id="UP000326202">
    <property type="component" value="Chromosome"/>
</dbReference>
<dbReference type="InterPro" id="IPR023346">
    <property type="entry name" value="Lysozyme-like_dom_sf"/>
</dbReference>
<evidence type="ECO:0000256" key="2">
    <source>
        <dbReference type="SAM" id="MobiDB-lite"/>
    </source>
</evidence>
<evidence type="ECO:0000256" key="3">
    <source>
        <dbReference type="SAM" id="SignalP"/>
    </source>
</evidence>
<reference evidence="5 6" key="1">
    <citation type="submission" date="2019-08" db="EMBL/GenBank/DDBJ databases">
        <title>Hyperibacter terrae gen. nov., sp. nov. and Hyperibacter viscosus sp. nov., two new members in the family Rhodospirillaceae isolated from the rhizosphere of Hypericum perforatum.</title>
        <authorList>
            <person name="Noviana Z."/>
        </authorList>
    </citation>
    <scope>NUCLEOTIDE SEQUENCE [LARGE SCALE GENOMIC DNA]</scope>
    <source>
        <strain evidence="5 6">R5913</strain>
    </source>
</reference>
<evidence type="ECO:0000313" key="6">
    <source>
        <dbReference type="Proteomes" id="UP000326202"/>
    </source>
</evidence>
<accession>A0A5J6MMR9</accession>
<name>A0A5J6MMR9_9PROT</name>
<protein>
    <recommendedName>
        <fullName evidence="4">Transglycosylase SLT domain-containing protein</fullName>
    </recommendedName>
</protein>
<dbReference type="Gene3D" id="1.10.530.10">
    <property type="match status" value="1"/>
</dbReference>
<comment type="similarity">
    <text evidence="1">Belongs to the virb1 family.</text>
</comment>
<evidence type="ECO:0000313" key="5">
    <source>
        <dbReference type="EMBL" id="QEX18932.1"/>
    </source>
</evidence>
<keyword evidence="3" id="KW-0732">Signal</keyword>
<organism evidence="5 6">
    <name type="scientific">Hypericibacter terrae</name>
    <dbReference type="NCBI Taxonomy" id="2602015"/>
    <lineage>
        <taxon>Bacteria</taxon>
        <taxon>Pseudomonadati</taxon>
        <taxon>Pseudomonadota</taxon>
        <taxon>Alphaproteobacteria</taxon>
        <taxon>Rhodospirillales</taxon>
        <taxon>Dongiaceae</taxon>
        <taxon>Hypericibacter</taxon>
    </lineage>
</organism>
<sequence length="253" mass="27502">MPAPTADRRTAWRSAVALSLMLALAVLTRPAAASQAPTAPDTAAETAPDSPADTAGLPSDDWKLCSTEISKIEAAEQIPSLLLHAISKIESGRTSPEGTARIAWPWTVMAEGQGRYLPTKAAAIAEVKKLRKRGVKSIDVGCMQVNLMYHADAFDSIEDAFDPAQNVAYAAQFLKALKDELHSWIKAVGSYHSRTPAYFAVYRSKVFAAWRQEQKDQRTQVRDELVAAKEGRIENLAFRHAGPVAALIAAFNE</sequence>
<dbReference type="InterPro" id="IPR008258">
    <property type="entry name" value="Transglycosylase_SLT_dom_1"/>
</dbReference>
<dbReference type="KEGG" id="htq:FRZ44_42430"/>
<evidence type="ECO:0000259" key="4">
    <source>
        <dbReference type="Pfam" id="PF01464"/>
    </source>
</evidence>
<dbReference type="RefSeq" id="WP_225308382.1">
    <property type="nucleotide sequence ID" value="NZ_CP042906.1"/>
</dbReference>
<feature type="chain" id="PRO_5023875638" description="Transglycosylase SLT domain-containing protein" evidence="3">
    <location>
        <begin position="34"/>
        <end position="253"/>
    </location>
</feature>
<keyword evidence="6" id="KW-1185">Reference proteome</keyword>
<dbReference type="AlphaFoldDB" id="A0A5J6MMR9"/>
<proteinExistence type="inferred from homology"/>
<dbReference type="Pfam" id="PF01464">
    <property type="entry name" value="SLT"/>
    <property type="match status" value="1"/>
</dbReference>
<feature type="compositionally biased region" description="Low complexity" evidence="2">
    <location>
        <begin position="36"/>
        <end position="55"/>
    </location>
</feature>
<feature type="domain" description="Transglycosylase SLT" evidence="4">
    <location>
        <begin position="136"/>
        <end position="192"/>
    </location>
</feature>